<feature type="region of interest" description="Disordered" evidence="1">
    <location>
        <begin position="62"/>
        <end position="94"/>
    </location>
</feature>
<evidence type="ECO:0000313" key="3">
    <source>
        <dbReference type="Proteomes" id="UP001152622"/>
    </source>
</evidence>
<dbReference type="AlphaFoldDB" id="A0A9Q1J0L7"/>
<feature type="compositionally biased region" description="Polar residues" evidence="1">
    <location>
        <begin position="64"/>
        <end position="75"/>
    </location>
</feature>
<dbReference type="EMBL" id="JAINUF010000005">
    <property type="protein sequence ID" value="KAJ8360347.1"/>
    <property type="molecule type" value="Genomic_DNA"/>
</dbReference>
<dbReference type="Proteomes" id="UP001152622">
    <property type="component" value="Chromosome 5"/>
</dbReference>
<gene>
    <name evidence="2" type="ORF">SKAU_G00168720</name>
</gene>
<protein>
    <submittedName>
        <fullName evidence="2">Uncharacterized protein</fullName>
    </submittedName>
</protein>
<evidence type="ECO:0000256" key="1">
    <source>
        <dbReference type="SAM" id="MobiDB-lite"/>
    </source>
</evidence>
<reference evidence="2" key="1">
    <citation type="journal article" date="2023" name="Science">
        <title>Genome structures resolve the early diversification of teleost fishes.</title>
        <authorList>
            <person name="Parey E."/>
            <person name="Louis A."/>
            <person name="Montfort J."/>
            <person name="Bouchez O."/>
            <person name="Roques C."/>
            <person name="Iampietro C."/>
            <person name="Lluch J."/>
            <person name="Castinel A."/>
            <person name="Donnadieu C."/>
            <person name="Desvignes T."/>
            <person name="Floi Bucao C."/>
            <person name="Jouanno E."/>
            <person name="Wen M."/>
            <person name="Mejri S."/>
            <person name="Dirks R."/>
            <person name="Jansen H."/>
            <person name="Henkel C."/>
            <person name="Chen W.J."/>
            <person name="Zahm M."/>
            <person name="Cabau C."/>
            <person name="Klopp C."/>
            <person name="Thompson A.W."/>
            <person name="Robinson-Rechavi M."/>
            <person name="Braasch I."/>
            <person name="Lecointre G."/>
            <person name="Bobe J."/>
            <person name="Postlethwait J.H."/>
            <person name="Berthelot C."/>
            <person name="Roest Crollius H."/>
            <person name="Guiguen Y."/>
        </authorList>
    </citation>
    <scope>NUCLEOTIDE SEQUENCE</scope>
    <source>
        <strain evidence="2">WJC10195</strain>
    </source>
</reference>
<feature type="compositionally biased region" description="Basic and acidic residues" evidence="1">
    <location>
        <begin position="84"/>
        <end position="94"/>
    </location>
</feature>
<keyword evidence="3" id="KW-1185">Reference proteome</keyword>
<name>A0A9Q1J0L7_SYNKA</name>
<comment type="caution">
    <text evidence="2">The sequence shown here is derived from an EMBL/GenBank/DDBJ whole genome shotgun (WGS) entry which is preliminary data.</text>
</comment>
<proteinExistence type="predicted"/>
<feature type="compositionally biased region" description="Polar residues" evidence="1">
    <location>
        <begin position="31"/>
        <end position="40"/>
    </location>
</feature>
<accession>A0A9Q1J0L7</accession>
<sequence>MTLASHIRQPHQHHRKRLAAYQTKVARQKAHGQTSHTCVSSAPREQRTWEQVQLVLTAPCTAPGHTQASDNSMAQAESFITHPQELKTGLETEP</sequence>
<organism evidence="2 3">
    <name type="scientific">Synaphobranchus kaupii</name>
    <name type="common">Kaup's arrowtooth eel</name>
    <dbReference type="NCBI Taxonomy" id="118154"/>
    <lineage>
        <taxon>Eukaryota</taxon>
        <taxon>Metazoa</taxon>
        <taxon>Chordata</taxon>
        <taxon>Craniata</taxon>
        <taxon>Vertebrata</taxon>
        <taxon>Euteleostomi</taxon>
        <taxon>Actinopterygii</taxon>
        <taxon>Neopterygii</taxon>
        <taxon>Teleostei</taxon>
        <taxon>Anguilliformes</taxon>
        <taxon>Synaphobranchidae</taxon>
        <taxon>Synaphobranchus</taxon>
    </lineage>
</organism>
<evidence type="ECO:0000313" key="2">
    <source>
        <dbReference type="EMBL" id="KAJ8360347.1"/>
    </source>
</evidence>
<feature type="compositionally biased region" description="Basic residues" evidence="1">
    <location>
        <begin position="8"/>
        <end position="18"/>
    </location>
</feature>
<feature type="region of interest" description="Disordered" evidence="1">
    <location>
        <begin position="1"/>
        <end position="44"/>
    </location>
</feature>